<evidence type="ECO:0000313" key="1">
    <source>
        <dbReference type="EMBL" id="HIU49557.1"/>
    </source>
</evidence>
<reference evidence="1" key="2">
    <citation type="journal article" date="2021" name="PeerJ">
        <title>Extensive microbial diversity within the chicken gut microbiome revealed by metagenomics and culture.</title>
        <authorList>
            <person name="Gilroy R."/>
            <person name="Ravi A."/>
            <person name="Getino M."/>
            <person name="Pursley I."/>
            <person name="Horton D.L."/>
            <person name="Alikhan N.F."/>
            <person name="Baker D."/>
            <person name="Gharbi K."/>
            <person name="Hall N."/>
            <person name="Watson M."/>
            <person name="Adriaenssens E.M."/>
            <person name="Foster-Nyarko E."/>
            <person name="Jarju S."/>
            <person name="Secka A."/>
            <person name="Antonio M."/>
            <person name="Oren A."/>
            <person name="Chaudhuri R.R."/>
            <person name="La Ragione R."/>
            <person name="Hildebrand F."/>
            <person name="Pallen M.J."/>
        </authorList>
    </citation>
    <scope>NUCLEOTIDE SEQUENCE</scope>
    <source>
        <strain evidence="1">ChiGjej1B1-1684</strain>
    </source>
</reference>
<dbReference type="InterPro" id="IPR022476">
    <property type="entry name" value="Spore_YabP/YqfC"/>
</dbReference>
<organism evidence="1 2">
    <name type="scientific">Candidatus Limousia pullorum</name>
    <dbReference type="NCBI Taxonomy" id="2840860"/>
    <lineage>
        <taxon>Bacteria</taxon>
        <taxon>Bacillati</taxon>
        <taxon>Bacillota</taxon>
        <taxon>Clostridia</taxon>
        <taxon>Eubacteriales</taxon>
        <taxon>Oscillospiraceae</taxon>
        <taxon>Oscillospiraceae incertae sedis</taxon>
        <taxon>Candidatus Limousia</taxon>
    </lineage>
</organism>
<reference evidence="1" key="1">
    <citation type="submission" date="2020-10" db="EMBL/GenBank/DDBJ databases">
        <authorList>
            <person name="Gilroy R."/>
        </authorList>
    </citation>
    <scope>NUCLEOTIDE SEQUENCE</scope>
    <source>
        <strain evidence="1">ChiGjej1B1-1684</strain>
    </source>
</reference>
<proteinExistence type="predicted"/>
<dbReference type="Pfam" id="PF07873">
    <property type="entry name" value="YabP"/>
    <property type="match status" value="1"/>
</dbReference>
<accession>A0A9D1LX15</accession>
<gene>
    <name evidence="1" type="ORF">IAD22_00880</name>
</gene>
<dbReference type="AlphaFoldDB" id="A0A9D1LX15"/>
<sequence length="85" mass="9474">MNKRNKDGGGFLRDFDCRQPVIEFTGNRNAVIYGCKGVAEYGEDVIRVNTGSLIVSFFGKNLELKSLNTTTLEIGGFINDVQFTY</sequence>
<dbReference type="Proteomes" id="UP000824118">
    <property type="component" value="Unassembled WGS sequence"/>
</dbReference>
<dbReference type="EMBL" id="DVNG01000011">
    <property type="protein sequence ID" value="HIU49557.1"/>
    <property type="molecule type" value="Genomic_DNA"/>
</dbReference>
<protein>
    <submittedName>
        <fullName evidence="1">YabP/YqfC family sporulation protein</fullName>
    </submittedName>
</protein>
<evidence type="ECO:0000313" key="2">
    <source>
        <dbReference type="Proteomes" id="UP000824118"/>
    </source>
</evidence>
<name>A0A9D1LX15_9FIRM</name>
<comment type="caution">
    <text evidence="1">The sequence shown here is derived from an EMBL/GenBank/DDBJ whole genome shotgun (WGS) entry which is preliminary data.</text>
</comment>